<dbReference type="PANTHER" id="PTHR14218:SF15">
    <property type="entry name" value="TRIPEPTIDYL-PEPTIDASE 1"/>
    <property type="match status" value="1"/>
</dbReference>
<keyword evidence="3" id="KW-0720">Serine protease</keyword>
<dbReference type="Gene3D" id="3.40.50.200">
    <property type="entry name" value="Peptidase S8/S53 domain"/>
    <property type="match status" value="1"/>
</dbReference>
<evidence type="ECO:0000256" key="3">
    <source>
        <dbReference type="ARBA" id="ARBA00022825"/>
    </source>
</evidence>
<dbReference type="GO" id="GO:0006508">
    <property type="term" value="P:proteolysis"/>
    <property type="evidence" value="ECO:0007669"/>
    <property type="project" value="UniProtKB-KW"/>
</dbReference>
<dbReference type="InterPro" id="IPR030400">
    <property type="entry name" value="Sedolisin_dom"/>
</dbReference>
<dbReference type="GO" id="GO:0005509">
    <property type="term" value="F:calcium ion binding"/>
    <property type="evidence" value="ECO:0007669"/>
    <property type="project" value="InterPro"/>
</dbReference>
<protein>
    <submittedName>
        <fullName evidence="6">Ig family protein</fullName>
    </submittedName>
</protein>
<dbReference type="EMBL" id="CP001700">
    <property type="protein sequence ID" value="ACU76036.1"/>
    <property type="molecule type" value="Genomic_DNA"/>
</dbReference>
<keyword evidence="7" id="KW-1185">Reference proteome</keyword>
<dbReference type="HOGENOM" id="CLU_012501_0_0_11"/>
<dbReference type="GO" id="GO:0008240">
    <property type="term" value="F:tripeptidyl-peptidase activity"/>
    <property type="evidence" value="ECO:0007669"/>
    <property type="project" value="TreeGrafter"/>
</dbReference>
<dbReference type="SUPFAM" id="SSF52743">
    <property type="entry name" value="Subtilisin-like"/>
    <property type="match status" value="1"/>
</dbReference>
<dbReference type="InterPro" id="IPR013783">
    <property type="entry name" value="Ig-like_fold"/>
</dbReference>
<evidence type="ECO:0000313" key="7">
    <source>
        <dbReference type="Proteomes" id="UP000000851"/>
    </source>
</evidence>
<name>C7Q723_CATAD</name>
<dbReference type="RefSeq" id="WP_015795764.1">
    <property type="nucleotide sequence ID" value="NC_013131.1"/>
</dbReference>
<dbReference type="PROSITE" id="PS51695">
    <property type="entry name" value="SEDOLISIN"/>
    <property type="match status" value="1"/>
</dbReference>
<dbReference type="CDD" id="cd04056">
    <property type="entry name" value="Peptidases_S53"/>
    <property type="match status" value="1"/>
</dbReference>
<dbReference type="PANTHER" id="PTHR14218">
    <property type="entry name" value="PROTEASE S8 TRIPEPTIDYL PEPTIDASE I CLN2"/>
    <property type="match status" value="1"/>
</dbReference>
<keyword evidence="1" id="KW-0645">Protease</keyword>
<dbReference type="Pfam" id="PF05345">
    <property type="entry name" value="He_PIG"/>
    <property type="match status" value="1"/>
</dbReference>
<feature type="domain" description="Peptidase S53" evidence="5">
    <location>
        <begin position="122"/>
        <end position="460"/>
    </location>
</feature>
<feature type="chain" id="PRO_5002981442" evidence="4">
    <location>
        <begin position="51"/>
        <end position="710"/>
    </location>
</feature>
<dbReference type="GO" id="GO:0005975">
    <property type="term" value="P:carbohydrate metabolic process"/>
    <property type="evidence" value="ECO:0007669"/>
    <property type="project" value="UniProtKB-ARBA"/>
</dbReference>
<dbReference type="Gene3D" id="2.60.120.260">
    <property type="entry name" value="Galactose-binding domain-like"/>
    <property type="match status" value="1"/>
</dbReference>
<dbReference type="STRING" id="479433.Caci_7207"/>
<evidence type="ECO:0000256" key="1">
    <source>
        <dbReference type="ARBA" id="ARBA00022670"/>
    </source>
</evidence>
<dbReference type="MEROPS" id="S53.008"/>
<evidence type="ECO:0000259" key="5">
    <source>
        <dbReference type="PROSITE" id="PS51695"/>
    </source>
</evidence>
<gene>
    <name evidence="6" type="ordered locus">Caci_7207</name>
</gene>
<dbReference type="InterPro" id="IPR050819">
    <property type="entry name" value="Tripeptidyl-peptidase_I"/>
</dbReference>
<dbReference type="GO" id="GO:0004252">
    <property type="term" value="F:serine-type endopeptidase activity"/>
    <property type="evidence" value="ECO:0007669"/>
    <property type="project" value="InterPro"/>
</dbReference>
<reference evidence="6 7" key="1">
    <citation type="journal article" date="2009" name="Stand. Genomic Sci.">
        <title>Complete genome sequence of Catenulispora acidiphila type strain (ID 139908).</title>
        <authorList>
            <person name="Copeland A."/>
            <person name="Lapidus A."/>
            <person name="Glavina Del Rio T."/>
            <person name="Nolan M."/>
            <person name="Lucas S."/>
            <person name="Chen F."/>
            <person name="Tice H."/>
            <person name="Cheng J.F."/>
            <person name="Bruce D."/>
            <person name="Goodwin L."/>
            <person name="Pitluck S."/>
            <person name="Mikhailova N."/>
            <person name="Pati A."/>
            <person name="Ivanova N."/>
            <person name="Mavromatis K."/>
            <person name="Chen A."/>
            <person name="Palaniappan K."/>
            <person name="Chain P."/>
            <person name="Land M."/>
            <person name="Hauser L."/>
            <person name="Chang Y.J."/>
            <person name="Jeffries C.D."/>
            <person name="Chertkov O."/>
            <person name="Brettin T."/>
            <person name="Detter J.C."/>
            <person name="Han C."/>
            <person name="Ali Z."/>
            <person name="Tindall B.J."/>
            <person name="Goker M."/>
            <person name="Bristow J."/>
            <person name="Eisen J.A."/>
            <person name="Markowitz V."/>
            <person name="Hugenholtz P."/>
            <person name="Kyrpides N.C."/>
            <person name="Klenk H.P."/>
        </authorList>
    </citation>
    <scope>NUCLEOTIDE SEQUENCE [LARGE SCALE GENOMIC DNA]</scope>
    <source>
        <strain evidence="7">DSM 44928 / JCM 14897 / NBRC 102108 / NRRL B-24433 / ID139908</strain>
    </source>
</reference>
<dbReference type="InterPro" id="IPR015919">
    <property type="entry name" value="Cadherin-like_sf"/>
</dbReference>
<dbReference type="InterPro" id="IPR036852">
    <property type="entry name" value="Peptidase_S8/S53_dom_sf"/>
</dbReference>
<evidence type="ECO:0000256" key="4">
    <source>
        <dbReference type="SAM" id="SignalP"/>
    </source>
</evidence>
<dbReference type="InParanoid" id="C7Q723"/>
<dbReference type="Gene3D" id="2.60.40.10">
    <property type="entry name" value="Immunoglobulins"/>
    <property type="match status" value="1"/>
</dbReference>
<feature type="signal peptide" evidence="4">
    <location>
        <begin position="1"/>
        <end position="50"/>
    </location>
</feature>
<dbReference type="eggNOG" id="COG4934">
    <property type="taxonomic scope" value="Bacteria"/>
</dbReference>
<dbReference type="PROSITE" id="PS00138">
    <property type="entry name" value="SUBTILASE_SER"/>
    <property type="match status" value="1"/>
</dbReference>
<keyword evidence="4" id="KW-0732">Signal</keyword>
<dbReference type="Proteomes" id="UP000000851">
    <property type="component" value="Chromosome"/>
</dbReference>
<sequence precursor="true">MPSPHTERETIPVRISSRLRATARLATAVALGSALTVAVASGATASPAPAATTSASANLIAAEAAGSAHASQPASTAANQGASHACSAVIVVGHQSCFALKRNGVHADAASVSPNSIPSGVGYGPSQLQSAYNLTSAAASNGAGRTIALVDAYDYPTAAADLAAYRSAAGLPAGNFTKVNQNGQTSPLPSAPPSGDDWTVEAALDMDMASAICPLCNIVLVEAQDDSSDGLYIAQAAAAARATYISNSWGGSESSTDPSSDNTYFKHATGTVTTVSAGDSDYGVSYPATSPNVVAVGGTALSTASNTRGWTESVWNTSTGSEGTGSGCSAYETQPSWQTALNMPAGCSKRIDNDVAADADPATGVAVYDTYNGDGGWNEVGGTSASSPMVAAMYALAGNAGANPAQDIYQHTSNFYDVTTGKDASSCSPAYLCTAETGYDGPTGIGTPNGIAGLQTGGTSSETVSVSNPGNQTSTQGTAISTLQISATDSASKALTYSATGLPAGLSINSSGAITGTPSAAGTSSVTVTASSGTASGSTSFTWTVNGTGGGGCTAAQLLGNPGFETGSASPWTASAGVIDSSTSEPAHTGSWKAWMDGYGTTHTDTVSQKVTIPAGCKTATFAFWLHIDTSETTTSTAFDKLSVQVLNSAGTVVSTLATYSNLNHNTGYTQHSFSLASYIGQTITLKFTGAEDSSLQTSFVVDDNGLNVN</sequence>
<proteinExistence type="predicted"/>
<dbReference type="KEGG" id="cai:Caci_7207"/>
<dbReference type="AlphaFoldDB" id="C7Q723"/>
<dbReference type="InterPro" id="IPR023828">
    <property type="entry name" value="Peptidase_S8_Ser-AS"/>
</dbReference>
<dbReference type="SUPFAM" id="SSF49313">
    <property type="entry name" value="Cadherin-like"/>
    <property type="match status" value="1"/>
</dbReference>
<organism evidence="6 7">
    <name type="scientific">Catenulispora acidiphila (strain DSM 44928 / JCM 14897 / NBRC 102108 / NRRL B-24433 / ID139908)</name>
    <dbReference type="NCBI Taxonomy" id="479433"/>
    <lineage>
        <taxon>Bacteria</taxon>
        <taxon>Bacillati</taxon>
        <taxon>Actinomycetota</taxon>
        <taxon>Actinomycetes</taxon>
        <taxon>Catenulisporales</taxon>
        <taxon>Catenulisporaceae</taxon>
        <taxon>Catenulispora</taxon>
    </lineage>
</organism>
<evidence type="ECO:0000256" key="2">
    <source>
        <dbReference type="ARBA" id="ARBA00022801"/>
    </source>
</evidence>
<evidence type="ECO:0000313" key="6">
    <source>
        <dbReference type="EMBL" id="ACU76036.1"/>
    </source>
</evidence>
<keyword evidence="2" id="KW-0378">Hydrolase</keyword>
<accession>C7Q723</accession>
<dbReference type="GO" id="GO:0016020">
    <property type="term" value="C:membrane"/>
    <property type="evidence" value="ECO:0007669"/>
    <property type="project" value="InterPro"/>
</dbReference>